<evidence type="ECO:0008006" key="3">
    <source>
        <dbReference type="Google" id="ProtNLM"/>
    </source>
</evidence>
<sequence>MPDKSANTSLINWLAEPEEQDYPAAASYLSLLYAPDRVDDMVSALRSATVIRFKAKDIFRASGLSLLGISNSHVEKDRKKIANCKALSPLLLVRNEALGKVVIADGYHRLCAIYSLSEDEWIHCKIV</sequence>
<protein>
    <recommendedName>
        <fullName evidence="3">ParB-like nuclease family protein</fullName>
    </recommendedName>
</protein>
<evidence type="ECO:0000313" key="2">
    <source>
        <dbReference type="Proteomes" id="UP000653343"/>
    </source>
</evidence>
<reference evidence="2" key="1">
    <citation type="journal article" date="2019" name="Int. J. Syst. Evol. Microbiol.">
        <title>The Global Catalogue of Microorganisms (GCM) 10K type strain sequencing project: providing services to taxonomists for standard genome sequencing and annotation.</title>
        <authorList>
            <consortium name="The Broad Institute Genomics Platform"/>
            <consortium name="The Broad Institute Genome Sequencing Center for Infectious Disease"/>
            <person name="Wu L."/>
            <person name="Ma J."/>
        </authorList>
    </citation>
    <scope>NUCLEOTIDE SEQUENCE [LARGE SCALE GENOMIC DNA]</scope>
    <source>
        <strain evidence="2">KCTC 23917</strain>
    </source>
</reference>
<proteinExistence type="predicted"/>
<dbReference type="RefSeq" id="WP_189357881.1">
    <property type="nucleotide sequence ID" value="NZ_BMYU01000007.1"/>
</dbReference>
<comment type="caution">
    <text evidence="1">The sequence shown here is derived from an EMBL/GenBank/DDBJ whole genome shotgun (WGS) entry which is preliminary data.</text>
</comment>
<keyword evidence="2" id="KW-1185">Reference proteome</keyword>
<dbReference type="EMBL" id="BMYU01000007">
    <property type="protein sequence ID" value="GGX48252.1"/>
    <property type="molecule type" value="Genomic_DNA"/>
</dbReference>
<accession>A0ABQ2Y2E7</accession>
<gene>
    <name evidence="1" type="ORF">GCM10010946_28520</name>
</gene>
<dbReference type="Proteomes" id="UP000653343">
    <property type="component" value="Unassembled WGS sequence"/>
</dbReference>
<organism evidence="1 2">
    <name type="scientific">Undibacterium squillarum</name>
    <dbReference type="NCBI Taxonomy" id="1131567"/>
    <lineage>
        <taxon>Bacteria</taxon>
        <taxon>Pseudomonadati</taxon>
        <taxon>Pseudomonadota</taxon>
        <taxon>Betaproteobacteria</taxon>
        <taxon>Burkholderiales</taxon>
        <taxon>Oxalobacteraceae</taxon>
        <taxon>Undibacterium</taxon>
    </lineage>
</organism>
<evidence type="ECO:0000313" key="1">
    <source>
        <dbReference type="EMBL" id="GGX48252.1"/>
    </source>
</evidence>
<name>A0ABQ2Y2E7_9BURK</name>